<dbReference type="OrthoDB" id="3554464at2759"/>
<feature type="region of interest" description="Disordered" evidence="1">
    <location>
        <begin position="11"/>
        <end position="32"/>
    </location>
</feature>
<gene>
    <name evidence="2" type="ORF">MVEN_02533300</name>
</gene>
<name>A0A8H6WUU6_9AGAR</name>
<evidence type="ECO:0000313" key="2">
    <source>
        <dbReference type="EMBL" id="KAF7329032.1"/>
    </source>
</evidence>
<sequence length="453" mass="51172">MIMAWNDIDASLSSEGPESSTHSSWSSDSSSAWDDWPADFDGTGLFESLDRPDEPAIFRFDVRRILDEVEEHVGSSVVDIPKVGKGSNYFGMHMRLANTQDILVRMARCDVNWPRRAGISELVEQEVFEAEFEAKIYELLRPHRKILTPSLLYWRAPSYRLDAPQTIDRSPPQDTLGRAFFVFEKAEGVNNVWPDDAGKRFSILEQCARIRAALFSFTLPPDFVASWLMRRSPAAKSIPVDIAPTRDFAISFLAAKIDEVIPDEGGFIGFEEDHNVVGPVALKAKNSLLQLLPWILPPEADPDLPSLYRLVLEHGDFGIHNMTITDAEAPSVTSLYDWETGHIVPAILSDPQISVYVDLELDPEGEPMISRVWEGISEEDWGDCMRCAEHYFQVLSEEAPEYMAAIKAGRDARRIWFALTDWRGDDAEQYFGTLGSWAEERLSHFVAQKSEIQ</sequence>
<proteinExistence type="predicted"/>
<dbReference type="EMBL" id="JACAZI010000034">
    <property type="protein sequence ID" value="KAF7329032.1"/>
    <property type="molecule type" value="Genomic_DNA"/>
</dbReference>
<dbReference type="PANTHER" id="PTHR21310">
    <property type="entry name" value="AMINOGLYCOSIDE PHOSPHOTRANSFERASE-RELATED-RELATED"/>
    <property type="match status" value="1"/>
</dbReference>
<organism evidence="2 3">
    <name type="scientific">Mycena venus</name>
    <dbReference type="NCBI Taxonomy" id="2733690"/>
    <lineage>
        <taxon>Eukaryota</taxon>
        <taxon>Fungi</taxon>
        <taxon>Dikarya</taxon>
        <taxon>Basidiomycota</taxon>
        <taxon>Agaricomycotina</taxon>
        <taxon>Agaricomycetes</taxon>
        <taxon>Agaricomycetidae</taxon>
        <taxon>Agaricales</taxon>
        <taxon>Marasmiineae</taxon>
        <taxon>Mycenaceae</taxon>
        <taxon>Mycena</taxon>
    </lineage>
</organism>
<protein>
    <recommendedName>
        <fullName evidence="4">Aminoglycoside phosphotransferase domain-containing protein</fullName>
    </recommendedName>
</protein>
<keyword evidence="3" id="KW-1185">Reference proteome</keyword>
<dbReference type="InterPro" id="IPR051678">
    <property type="entry name" value="AGP_Transferase"/>
</dbReference>
<reference evidence="2" key="1">
    <citation type="submission" date="2020-05" db="EMBL/GenBank/DDBJ databases">
        <title>Mycena genomes resolve the evolution of fungal bioluminescence.</title>
        <authorList>
            <person name="Tsai I.J."/>
        </authorList>
    </citation>
    <scope>NUCLEOTIDE SEQUENCE</scope>
    <source>
        <strain evidence="2">CCC161011</strain>
    </source>
</reference>
<evidence type="ECO:0000256" key="1">
    <source>
        <dbReference type="SAM" id="MobiDB-lite"/>
    </source>
</evidence>
<dbReference type="InterPro" id="IPR011009">
    <property type="entry name" value="Kinase-like_dom_sf"/>
</dbReference>
<comment type="caution">
    <text evidence="2">The sequence shown here is derived from an EMBL/GenBank/DDBJ whole genome shotgun (WGS) entry which is preliminary data.</text>
</comment>
<accession>A0A8H6WUU6</accession>
<dbReference type="AlphaFoldDB" id="A0A8H6WUU6"/>
<dbReference type="Proteomes" id="UP000620124">
    <property type="component" value="Unassembled WGS sequence"/>
</dbReference>
<evidence type="ECO:0000313" key="3">
    <source>
        <dbReference type="Proteomes" id="UP000620124"/>
    </source>
</evidence>
<evidence type="ECO:0008006" key="4">
    <source>
        <dbReference type="Google" id="ProtNLM"/>
    </source>
</evidence>
<dbReference type="SUPFAM" id="SSF56112">
    <property type="entry name" value="Protein kinase-like (PK-like)"/>
    <property type="match status" value="1"/>
</dbReference>